<feature type="region of interest" description="Disordered" evidence="1">
    <location>
        <begin position="787"/>
        <end position="833"/>
    </location>
</feature>
<dbReference type="EMBL" id="LGRX02000360">
    <property type="protein sequence ID" value="KAK3288787.1"/>
    <property type="molecule type" value="Genomic_DNA"/>
</dbReference>
<evidence type="ECO:0000313" key="3">
    <source>
        <dbReference type="Proteomes" id="UP001190700"/>
    </source>
</evidence>
<proteinExistence type="predicted"/>
<keyword evidence="3" id="KW-1185">Reference proteome</keyword>
<feature type="region of interest" description="Disordered" evidence="1">
    <location>
        <begin position="480"/>
        <end position="512"/>
    </location>
</feature>
<name>A0AAE0H2I8_9CHLO</name>
<accession>A0AAE0H2I8</accession>
<evidence type="ECO:0000313" key="2">
    <source>
        <dbReference type="EMBL" id="KAK3288787.1"/>
    </source>
</evidence>
<feature type="compositionally biased region" description="Basic residues" evidence="1">
    <location>
        <begin position="996"/>
        <end position="1006"/>
    </location>
</feature>
<gene>
    <name evidence="2" type="ORF">CYMTET_3750</name>
</gene>
<feature type="region of interest" description="Disordered" evidence="1">
    <location>
        <begin position="846"/>
        <end position="873"/>
    </location>
</feature>
<organism evidence="2 3">
    <name type="scientific">Cymbomonas tetramitiformis</name>
    <dbReference type="NCBI Taxonomy" id="36881"/>
    <lineage>
        <taxon>Eukaryota</taxon>
        <taxon>Viridiplantae</taxon>
        <taxon>Chlorophyta</taxon>
        <taxon>Pyramimonadophyceae</taxon>
        <taxon>Pyramimonadales</taxon>
        <taxon>Pyramimonadaceae</taxon>
        <taxon>Cymbomonas</taxon>
    </lineage>
</organism>
<sequence length="1006" mass="114161">MRASRTDHPDRASHGSHITPGAGGAGLGWAAQNVGWIVTTRVKIHRVLGRILRRQEAMAFSLWRARCNRTQRQQQMVQGFHKRVAQRCGLRALHGWAERICKLQVYDRLVRRCELRRRRGAVLGVLRAWRAHREAKVLEERIVWRELMRRGRGMLRRAFLSWDSLAQHTRGIRNIMRIAARSAAVSPPPGGAQKCPLPSWWARSAPSPSLVGAQKCPPPFPEVGAQKCPPPSQVGAPFPEVPPPPFPGGGVEACLVLCRALRLRQQALRAARPGLRQEIAEMRAVCKRAMERLMNNILRMAWEQWLESVDEMKGFEQYRQVARLSRSKEEERALAYERNVEMIDQRFQLLVIGRYLARWRVAAERSARQRRIVQDCSLARNHKQLRAILGEWKLRLTLPSQRKGRNQAVLLRALKKRMRRVTMQAFDDWRSFTKACRLKRRKLVHATRLGTSRRLRRHWRLWATAQEELLMVAVPPEAPPPATAVEPPATNVEPPAAPPPATAVEVPTDTPDERGAGMTAAEQEEARMRRLEQFVRWKVKRHLAAAFRGWCEAQASRQVQKVKVARMHRRSAELAKLGTMRQWLAHRRGATRDLIKILQTNSRFFMQHSKLIAPVLETAQAGLDVWHSQCKGTQEGRETQDHKDMAAHAKKVMSSTLSHENDKLVWANNAPIKHINLVYPADVIQQSITQAATIIHSELKRLQSENAVQIDQCALLNKQLDKVHRNAKIEHKRMMVLMRRKLMSAVTDSEAKLQSRMQKLAHSMNTRNWFTWLEEIQKNIVADSVSESHFHETDSDEDEAVEEPSKPTVLLPKPMNWKTTTNDGPCHPAANEPGVWSEVDLDCDQIEPQKNSREGRTTPVRKSRGGPHVTQGTGLQVEAGAFVIKSLNAETLLRDPLLRVPAPATHRPGMTARMTRVQNPTISVVASSIPAVHPAREVSFGAQEGRAHKAATAKQQDPRSPLQLPVIGVNQHFSSNGIQPVPPPSAPQLPEDSIHSRRYRRISTHW</sequence>
<evidence type="ECO:0000256" key="1">
    <source>
        <dbReference type="SAM" id="MobiDB-lite"/>
    </source>
</evidence>
<reference evidence="2 3" key="1">
    <citation type="journal article" date="2015" name="Genome Biol. Evol.">
        <title>Comparative Genomics of a Bacterivorous Green Alga Reveals Evolutionary Causalities and Consequences of Phago-Mixotrophic Mode of Nutrition.</title>
        <authorList>
            <person name="Burns J.A."/>
            <person name="Paasch A."/>
            <person name="Narechania A."/>
            <person name="Kim E."/>
        </authorList>
    </citation>
    <scope>NUCLEOTIDE SEQUENCE [LARGE SCALE GENOMIC DNA]</scope>
    <source>
        <strain evidence="2 3">PLY_AMNH</strain>
    </source>
</reference>
<feature type="compositionally biased region" description="Low complexity" evidence="1">
    <location>
        <begin position="483"/>
        <end position="494"/>
    </location>
</feature>
<dbReference type="Proteomes" id="UP001190700">
    <property type="component" value="Unassembled WGS sequence"/>
</dbReference>
<feature type="region of interest" description="Disordered" evidence="1">
    <location>
        <begin position="973"/>
        <end position="1006"/>
    </location>
</feature>
<comment type="caution">
    <text evidence="2">The sequence shown here is derived from an EMBL/GenBank/DDBJ whole genome shotgun (WGS) entry which is preliminary data.</text>
</comment>
<dbReference type="AlphaFoldDB" id="A0AAE0H2I8"/>
<protein>
    <submittedName>
        <fullName evidence="2">Uncharacterized protein</fullName>
    </submittedName>
</protein>